<evidence type="ECO:0000313" key="3">
    <source>
        <dbReference type="EMBL" id="EFP95381.1"/>
    </source>
</evidence>
<organism evidence="3 4">
    <name type="scientific">Vibrio caribbeanicus ATCC BAA-2122</name>
    <dbReference type="NCBI Taxonomy" id="796620"/>
    <lineage>
        <taxon>Bacteria</taxon>
        <taxon>Pseudomonadati</taxon>
        <taxon>Pseudomonadota</taxon>
        <taxon>Gammaproteobacteria</taxon>
        <taxon>Vibrionales</taxon>
        <taxon>Vibrionaceae</taxon>
        <taxon>Vibrio</taxon>
    </lineage>
</organism>
<dbReference type="AlphaFoldDB" id="E3BNG2"/>
<accession>E3BNG2</accession>
<dbReference type="EMBL" id="AEIU01000096">
    <property type="protein sequence ID" value="EFP95381.1"/>
    <property type="molecule type" value="Genomic_DNA"/>
</dbReference>
<keyword evidence="4" id="KW-1185">Reference proteome</keyword>
<gene>
    <name evidence="3" type="ORF">VIBC2010_15139</name>
</gene>
<protein>
    <submittedName>
        <fullName evidence="3">Uncharacterized protein</fullName>
    </submittedName>
</protein>
<feature type="chain" id="PRO_5003167514" evidence="2">
    <location>
        <begin position="22"/>
        <end position="114"/>
    </location>
</feature>
<reference evidence="3 4" key="1">
    <citation type="journal article" date="2012" name="Int. J. Syst. Evol. Microbiol.">
        <title>Vibrio caribbeanicus sp. nov., isolated from the marine sponge Scleritoderma cyanea.</title>
        <authorList>
            <person name="Hoffmann M."/>
            <person name="Monday S.R."/>
            <person name="Allard M.W."/>
            <person name="Strain E.A."/>
            <person name="Whittaker P."/>
            <person name="Naum M."/>
            <person name="McCarthy P.J."/>
            <person name="Lopez J.V."/>
            <person name="Fischer M."/>
            <person name="Brown E.W."/>
        </authorList>
    </citation>
    <scope>NUCLEOTIDE SEQUENCE [LARGE SCALE GENOMIC DNA]</scope>
    <source>
        <strain evidence="3 4">ATCC BAA-2122</strain>
    </source>
</reference>
<feature type="region of interest" description="Disordered" evidence="1">
    <location>
        <begin position="77"/>
        <end position="114"/>
    </location>
</feature>
<proteinExistence type="predicted"/>
<evidence type="ECO:0000256" key="2">
    <source>
        <dbReference type="SAM" id="SignalP"/>
    </source>
</evidence>
<comment type="caution">
    <text evidence="3">The sequence shown here is derived from an EMBL/GenBank/DDBJ whole genome shotgun (WGS) entry which is preliminary data.</text>
</comment>
<name>E3BNG2_9VIBR</name>
<dbReference type="STRING" id="796620.VIBC2010_15139"/>
<feature type="signal peptide" evidence="2">
    <location>
        <begin position="1"/>
        <end position="21"/>
    </location>
</feature>
<evidence type="ECO:0000256" key="1">
    <source>
        <dbReference type="SAM" id="MobiDB-lite"/>
    </source>
</evidence>
<dbReference type="Proteomes" id="UP000002943">
    <property type="component" value="Unassembled WGS sequence"/>
</dbReference>
<sequence>MTKLCLSLASVSLCLSAFCFSKEQYSWQQTSPPLSSNCNSVVCNSENKVQSYTFEELDEDGWVWLEPAEEKIAVEDFSRREYEDEPERNPFFTKMEQRARSPQNFKDFPELKLK</sequence>
<dbReference type="RefSeq" id="WP_009602739.1">
    <property type="nucleotide sequence ID" value="NZ_AEIU01000096.1"/>
</dbReference>
<keyword evidence="2" id="KW-0732">Signal</keyword>
<evidence type="ECO:0000313" key="4">
    <source>
        <dbReference type="Proteomes" id="UP000002943"/>
    </source>
</evidence>